<evidence type="ECO:0000256" key="2">
    <source>
        <dbReference type="ARBA" id="ARBA00022475"/>
    </source>
</evidence>
<dbReference type="GO" id="GO:0009103">
    <property type="term" value="P:lipopolysaccharide biosynthetic process"/>
    <property type="evidence" value="ECO:0007669"/>
    <property type="project" value="UniProtKB-ARBA"/>
</dbReference>
<name>A0A933SCQ6_UNCEI</name>
<keyword evidence="2" id="KW-1003">Cell membrane</keyword>
<comment type="caution">
    <text evidence="10">The sequence shown here is derived from an EMBL/GenBank/DDBJ whole genome shotgun (WGS) entry which is preliminary data.</text>
</comment>
<evidence type="ECO:0000313" key="11">
    <source>
        <dbReference type="Proteomes" id="UP000696931"/>
    </source>
</evidence>
<dbReference type="InterPro" id="IPR050297">
    <property type="entry name" value="LipidA_mod_glycosyltrf_83"/>
</dbReference>
<keyword evidence="5 8" id="KW-0812">Transmembrane</keyword>
<feature type="transmembrane region" description="Helical" evidence="8">
    <location>
        <begin position="306"/>
        <end position="324"/>
    </location>
</feature>
<reference evidence="10" key="1">
    <citation type="submission" date="2020-07" db="EMBL/GenBank/DDBJ databases">
        <title>Huge and variable diversity of episymbiotic CPR bacteria and DPANN archaea in groundwater ecosystems.</title>
        <authorList>
            <person name="He C.Y."/>
            <person name="Keren R."/>
            <person name="Whittaker M."/>
            <person name="Farag I.F."/>
            <person name="Doudna J."/>
            <person name="Cate J.H.D."/>
            <person name="Banfield J.F."/>
        </authorList>
    </citation>
    <scope>NUCLEOTIDE SEQUENCE</scope>
    <source>
        <strain evidence="10">NC_groundwater_1813_Pr3_B-0.1um_71_17</strain>
    </source>
</reference>
<evidence type="ECO:0000256" key="6">
    <source>
        <dbReference type="ARBA" id="ARBA00022989"/>
    </source>
</evidence>
<evidence type="ECO:0000313" key="10">
    <source>
        <dbReference type="EMBL" id="MBI5168996.1"/>
    </source>
</evidence>
<dbReference type="GO" id="GO:0016763">
    <property type="term" value="F:pentosyltransferase activity"/>
    <property type="evidence" value="ECO:0007669"/>
    <property type="project" value="TreeGrafter"/>
</dbReference>
<evidence type="ECO:0000256" key="3">
    <source>
        <dbReference type="ARBA" id="ARBA00022676"/>
    </source>
</evidence>
<evidence type="ECO:0000256" key="5">
    <source>
        <dbReference type="ARBA" id="ARBA00022692"/>
    </source>
</evidence>
<keyword evidence="7 8" id="KW-0472">Membrane</keyword>
<feature type="transmembrane region" description="Helical" evidence="8">
    <location>
        <begin position="235"/>
        <end position="255"/>
    </location>
</feature>
<sequence>MIAAATFVAAALRLFRLGPQSLWIDEIFTWYSAGMGGPLSVKDLLENVHGPLYSLLLHLWANVAGDSEWALRFPSAIAGVLTVPAIAWLASRWLGREAAVPAAWLAAGSPFLVWYSQEARNYSLLVLCTCASAAALLELQRRCDARGLARYLALAAMALLSNLSFALLAPLHMRWWLAGDPVTRPARLRSLALTVGVLLLVAAPWFGSIARTWDWRRLQPERSAVAGEIALRGQTTFHAAAVPFALHAFTVGYTLGPSLRELRAHAGVATLGRHAAELVAVAGVFGALGAAGIVALARRKRLADTLLWLVAPGLLVSYFAAQNFKVFHPRYLAVSLPCVLLVLAAGFASLSPRLRRIATVAVAALWSVSLYQHYFVADYAREDYRGALAVVRAHVAPGEQVLAMGSEDPVQFYARGLTVDRLWLGHVQQPGVMPAKFAAKLSQAGGTWVVLSRAEDLDPQDTFARWLEQTYPQAGRWSRPGVRVWHLTGTEPSAPAVP</sequence>
<feature type="transmembrane region" description="Helical" evidence="8">
    <location>
        <begin position="275"/>
        <end position="297"/>
    </location>
</feature>
<evidence type="ECO:0000256" key="1">
    <source>
        <dbReference type="ARBA" id="ARBA00004651"/>
    </source>
</evidence>
<dbReference type="Pfam" id="PF13231">
    <property type="entry name" value="PMT_2"/>
    <property type="match status" value="1"/>
</dbReference>
<dbReference type="EMBL" id="JACRIW010000039">
    <property type="protein sequence ID" value="MBI5168996.1"/>
    <property type="molecule type" value="Genomic_DNA"/>
</dbReference>
<dbReference type="InterPro" id="IPR038731">
    <property type="entry name" value="RgtA/B/C-like"/>
</dbReference>
<feature type="transmembrane region" description="Helical" evidence="8">
    <location>
        <begin position="191"/>
        <end position="214"/>
    </location>
</feature>
<feature type="domain" description="Glycosyltransferase RgtA/B/C/D-like" evidence="9">
    <location>
        <begin position="49"/>
        <end position="205"/>
    </location>
</feature>
<dbReference type="GO" id="GO:0005886">
    <property type="term" value="C:plasma membrane"/>
    <property type="evidence" value="ECO:0007669"/>
    <property type="project" value="UniProtKB-SubCell"/>
</dbReference>
<gene>
    <name evidence="10" type="ORF">HZA61_05885</name>
</gene>
<proteinExistence type="predicted"/>
<evidence type="ECO:0000256" key="4">
    <source>
        <dbReference type="ARBA" id="ARBA00022679"/>
    </source>
</evidence>
<feature type="transmembrane region" description="Helical" evidence="8">
    <location>
        <begin position="151"/>
        <end position="171"/>
    </location>
</feature>
<dbReference type="AlphaFoldDB" id="A0A933SCQ6"/>
<protein>
    <submittedName>
        <fullName evidence="10">Glycosyltransferase family 39 protein</fullName>
    </submittedName>
</protein>
<evidence type="ECO:0000259" key="9">
    <source>
        <dbReference type="Pfam" id="PF13231"/>
    </source>
</evidence>
<dbReference type="PANTHER" id="PTHR33908:SF11">
    <property type="entry name" value="MEMBRANE PROTEIN"/>
    <property type="match status" value="1"/>
</dbReference>
<evidence type="ECO:0000256" key="8">
    <source>
        <dbReference type="SAM" id="Phobius"/>
    </source>
</evidence>
<feature type="transmembrane region" description="Helical" evidence="8">
    <location>
        <begin position="330"/>
        <end position="350"/>
    </location>
</feature>
<keyword evidence="3" id="KW-0328">Glycosyltransferase</keyword>
<organism evidence="10 11">
    <name type="scientific">Eiseniibacteriota bacterium</name>
    <dbReference type="NCBI Taxonomy" id="2212470"/>
    <lineage>
        <taxon>Bacteria</taxon>
        <taxon>Candidatus Eiseniibacteriota</taxon>
    </lineage>
</organism>
<keyword evidence="6 8" id="KW-1133">Transmembrane helix</keyword>
<comment type="subcellular location">
    <subcellularLocation>
        <location evidence="1">Cell membrane</location>
        <topology evidence="1">Multi-pass membrane protein</topology>
    </subcellularLocation>
</comment>
<dbReference type="Proteomes" id="UP000696931">
    <property type="component" value="Unassembled WGS sequence"/>
</dbReference>
<dbReference type="PANTHER" id="PTHR33908">
    <property type="entry name" value="MANNOSYLTRANSFERASE YKCB-RELATED"/>
    <property type="match status" value="1"/>
</dbReference>
<accession>A0A933SCQ6</accession>
<evidence type="ECO:0000256" key="7">
    <source>
        <dbReference type="ARBA" id="ARBA00023136"/>
    </source>
</evidence>
<keyword evidence="4" id="KW-0808">Transferase</keyword>